<keyword evidence="1" id="KW-0175">Coiled coil</keyword>
<dbReference type="EMBL" id="FNBW01000013">
    <property type="protein sequence ID" value="SDG27073.1"/>
    <property type="molecule type" value="Genomic_DNA"/>
</dbReference>
<evidence type="ECO:0000259" key="3">
    <source>
        <dbReference type="Pfam" id="PF03448"/>
    </source>
</evidence>
<evidence type="ECO:0000256" key="1">
    <source>
        <dbReference type="SAM" id="Coils"/>
    </source>
</evidence>
<sequence length="305" mass="33110">MSYDRLGRRAAAPSQDDDATAGGTFAPVASHPATPNAERLARGRAAAAAMRAAQQQNREPQAPAGKAAKPANPKKRGAAALRILPLTAFAAALVLSVKVADLWERRESFVQAVTFGTVAVAAGPAQSEAEDTSNSPVMKAGSPEASLPMMQLAQADTTTSGEKVDPFNLGKSQIELLQSLADRREELEERERTLVQREGLLAAAEHRIDRKIGELNGIKTEIEDLIRKYDEQEEEQLGSLVKIYETMKAKDAAKIFDALDMDVLLQVIERMKASKTAPVLAEMTPERAKEVTTRIAERRKMPDIN</sequence>
<dbReference type="Proteomes" id="UP000198615">
    <property type="component" value="Unassembled WGS sequence"/>
</dbReference>
<keyword evidence="5" id="KW-1185">Reference proteome</keyword>
<dbReference type="Pfam" id="PF03448">
    <property type="entry name" value="MgtE_N"/>
    <property type="match status" value="1"/>
</dbReference>
<evidence type="ECO:0000256" key="2">
    <source>
        <dbReference type="SAM" id="MobiDB-lite"/>
    </source>
</evidence>
<organism evidence="4 5">
    <name type="scientific">Thalassobaculum litoreum DSM 18839</name>
    <dbReference type="NCBI Taxonomy" id="1123362"/>
    <lineage>
        <taxon>Bacteria</taxon>
        <taxon>Pseudomonadati</taxon>
        <taxon>Pseudomonadota</taxon>
        <taxon>Alphaproteobacteria</taxon>
        <taxon>Rhodospirillales</taxon>
        <taxon>Thalassobaculaceae</taxon>
        <taxon>Thalassobaculum</taxon>
    </lineage>
</organism>
<dbReference type="OrthoDB" id="9791432at2"/>
<feature type="region of interest" description="Disordered" evidence="2">
    <location>
        <begin position="1"/>
        <end position="73"/>
    </location>
</feature>
<feature type="domain" description="Magnesium transporter MgtE intracellular" evidence="3">
    <location>
        <begin position="242"/>
        <end position="291"/>
    </location>
</feature>
<feature type="coiled-coil region" evidence="1">
    <location>
        <begin position="170"/>
        <end position="235"/>
    </location>
</feature>
<evidence type="ECO:0000313" key="4">
    <source>
        <dbReference type="EMBL" id="SDG27073.1"/>
    </source>
</evidence>
<accession>A0A8G2BKP2</accession>
<dbReference type="RefSeq" id="WP_051244905.1">
    <property type="nucleotide sequence ID" value="NZ_FNBW01000013.1"/>
</dbReference>
<feature type="compositionally biased region" description="Low complexity" evidence="2">
    <location>
        <begin position="43"/>
        <end position="53"/>
    </location>
</feature>
<reference evidence="4 5" key="1">
    <citation type="submission" date="2016-10" db="EMBL/GenBank/DDBJ databases">
        <authorList>
            <person name="Varghese N."/>
            <person name="Submissions S."/>
        </authorList>
    </citation>
    <scope>NUCLEOTIDE SEQUENCE [LARGE SCALE GENOMIC DNA]</scope>
    <source>
        <strain evidence="4 5">DSM 18839</strain>
    </source>
</reference>
<name>A0A8G2BKP2_9PROT</name>
<evidence type="ECO:0000313" key="5">
    <source>
        <dbReference type="Proteomes" id="UP000198615"/>
    </source>
</evidence>
<protein>
    <recommendedName>
        <fullName evidence="3">Magnesium transporter MgtE intracellular domain-containing protein</fullName>
    </recommendedName>
</protein>
<dbReference type="InterPro" id="IPR006668">
    <property type="entry name" value="Mg_transptr_MgtE_intracell_dom"/>
</dbReference>
<comment type="caution">
    <text evidence="4">The sequence shown here is derived from an EMBL/GenBank/DDBJ whole genome shotgun (WGS) entry which is preliminary data.</text>
</comment>
<feature type="region of interest" description="Disordered" evidence="2">
    <location>
        <begin position="124"/>
        <end position="143"/>
    </location>
</feature>
<proteinExistence type="predicted"/>
<gene>
    <name evidence="4" type="ORF">SAMN05660686_03850</name>
</gene>
<feature type="compositionally biased region" description="Low complexity" evidence="2">
    <location>
        <begin position="60"/>
        <end position="71"/>
    </location>
</feature>
<dbReference type="SUPFAM" id="SSF158791">
    <property type="entry name" value="MgtE N-terminal domain-like"/>
    <property type="match status" value="1"/>
</dbReference>
<dbReference type="AlphaFoldDB" id="A0A8G2BKP2"/>